<protein>
    <submittedName>
        <fullName evidence="2">Uncharacterized protein</fullName>
    </submittedName>
</protein>
<dbReference type="AlphaFoldDB" id="A0A0B1SUW1"/>
<dbReference type="Proteomes" id="UP000053660">
    <property type="component" value="Unassembled WGS sequence"/>
</dbReference>
<feature type="transmembrane region" description="Helical" evidence="1">
    <location>
        <begin position="44"/>
        <end position="64"/>
    </location>
</feature>
<evidence type="ECO:0000313" key="2">
    <source>
        <dbReference type="EMBL" id="KHJ89088.1"/>
    </source>
</evidence>
<keyword evidence="1" id="KW-0812">Transmembrane</keyword>
<accession>A0A0B1SUW1</accession>
<dbReference type="EMBL" id="KN554759">
    <property type="protein sequence ID" value="KHJ89088.1"/>
    <property type="molecule type" value="Genomic_DNA"/>
</dbReference>
<keyword evidence="1" id="KW-1133">Transmembrane helix</keyword>
<name>A0A0B1SUW1_OESDE</name>
<sequence>MTIQQCSTLRNFLMNPLAAQGLVDAADRFIVIFGYGTLDTMTIFLLYIAFPLTGVMFFFVNTYLSAEMVEDEVCGFVRRSSWTIQLMFGVQWVTTIAAFIFYFLIYRKVTKHFDSRMSSNNGSLSQERYYKDRSIVSLFLVCCTIPAVLATPSALIYFAEVTFGAYDKVVSLVGSVFLDLAIPSVWTAYLVYIPSVRRGVIDLFMGAAFSRPASNTKQMIVMR</sequence>
<feature type="transmembrane region" description="Helical" evidence="1">
    <location>
        <begin position="84"/>
        <end position="106"/>
    </location>
</feature>
<organism evidence="2 3">
    <name type="scientific">Oesophagostomum dentatum</name>
    <name type="common">Nodular worm</name>
    <dbReference type="NCBI Taxonomy" id="61180"/>
    <lineage>
        <taxon>Eukaryota</taxon>
        <taxon>Metazoa</taxon>
        <taxon>Ecdysozoa</taxon>
        <taxon>Nematoda</taxon>
        <taxon>Chromadorea</taxon>
        <taxon>Rhabditida</taxon>
        <taxon>Rhabditina</taxon>
        <taxon>Rhabditomorpha</taxon>
        <taxon>Strongyloidea</taxon>
        <taxon>Strongylidae</taxon>
        <taxon>Oesophagostomum</taxon>
    </lineage>
</organism>
<keyword evidence="3" id="KW-1185">Reference proteome</keyword>
<dbReference type="OrthoDB" id="5837037at2759"/>
<keyword evidence="1" id="KW-0472">Membrane</keyword>
<evidence type="ECO:0000256" key="1">
    <source>
        <dbReference type="SAM" id="Phobius"/>
    </source>
</evidence>
<feature type="transmembrane region" description="Helical" evidence="1">
    <location>
        <begin position="170"/>
        <end position="192"/>
    </location>
</feature>
<reference evidence="2 3" key="1">
    <citation type="submission" date="2014-03" db="EMBL/GenBank/DDBJ databases">
        <title>Draft genome of the hookworm Oesophagostomum dentatum.</title>
        <authorList>
            <person name="Mitreva M."/>
        </authorList>
    </citation>
    <scope>NUCLEOTIDE SEQUENCE [LARGE SCALE GENOMIC DNA]</scope>
    <source>
        <strain evidence="2 3">OD-Hann</strain>
    </source>
</reference>
<gene>
    <name evidence="2" type="ORF">OESDEN_11101</name>
</gene>
<proteinExistence type="predicted"/>
<evidence type="ECO:0000313" key="3">
    <source>
        <dbReference type="Proteomes" id="UP000053660"/>
    </source>
</evidence>
<feature type="transmembrane region" description="Helical" evidence="1">
    <location>
        <begin position="135"/>
        <end position="158"/>
    </location>
</feature>